<dbReference type="AlphaFoldDB" id="A0A7S2PDG0"/>
<proteinExistence type="predicted"/>
<gene>
    <name evidence="3" type="ORF">SMAR0320_LOCUS7621</name>
</gene>
<feature type="domain" description="TLDc" evidence="2">
    <location>
        <begin position="77"/>
        <end position="316"/>
    </location>
</feature>
<evidence type="ECO:0000256" key="1">
    <source>
        <dbReference type="SAM" id="MobiDB-lite"/>
    </source>
</evidence>
<feature type="compositionally biased region" description="Low complexity" evidence="1">
    <location>
        <begin position="32"/>
        <end position="44"/>
    </location>
</feature>
<evidence type="ECO:0000259" key="2">
    <source>
        <dbReference type="PROSITE" id="PS51886"/>
    </source>
</evidence>
<accession>A0A7S2PDG0</accession>
<reference evidence="3" key="1">
    <citation type="submission" date="2021-01" db="EMBL/GenBank/DDBJ databases">
        <authorList>
            <person name="Corre E."/>
            <person name="Pelletier E."/>
            <person name="Niang G."/>
            <person name="Scheremetjew M."/>
            <person name="Finn R."/>
            <person name="Kale V."/>
            <person name="Holt S."/>
            <person name="Cochrane G."/>
            <person name="Meng A."/>
            <person name="Brown T."/>
            <person name="Cohen L."/>
        </authorList>
    </citation>
    <scope>NUCLEOTIDE SEQUENCE</scope>
    <source>
        <strain evidence="3">SM1012Den-03</strain>
    </source>
</reference>
<organism evidence="3">
    <name type="scientific">Skeletonema marinoi</name>
    <dbReference type="NCBI Taxonomy" id="267567"/>
    <lineage>
        <taxon>Eukaryota</taxon>
        <taxon>Sar</taxon>
        <taxon>Stramenopiles</taxon>
        <taxon>Ochrophyta</taxon>
        <taxon>Bacillariophyta</taxon>
        <taxon>Coscinodiscophyceae</taxon>
        <taxon>Thalassiosirophycidae</taxon>
        <taxon>Thalassiosirales</taxon>
        <taxon>Skeletonemataceae</taxon>
        <taxon>Skeletonema</taxon>
        <taxon>Skeletonema marinoi-dohrnii complex</taxon>
    </lineage>
</organism>
<name>A0A7S2PDG0_9STRA</name>
<evidence type="ECO:0000313" key="3">
    <source>
        <dbReference type="EMBL" id="CAD9592871.1"/>
    </source>
</evidence>
<dbReference type="InterPro" id="IPR006571">
    <property type="entry name" value="TLDc_dom"/>
</dbReference>
<dbReference type="SMART" id="SM00584">
    <property type="entry name" value="TLDc"/>
    <property type="match status" value="1"/>
</dbReference>
<dbReference type="EMBL" id="HBGZ01010619">
    <property type="protein sequence ID" value="CAD9592871.1"/>
    <property type="molecule type" value="Transcribed_RNA"/>
</dbReference>
<dbReference type="PROSITE" id="PS51886">
    <property type="entry name" value="TLDC"/>
    <property type="match status" value="1"/>
</dbReference>
<sequence length="319" mass="35375">MTTMLADEWGEWEMGDFGFYQDLDDDDHHGVDSSLTLSSSSSNLFNAPPTPATTTASCSPHRTIEDPQPSTLTTSPPILSPTIIDTLAEDGGLPWSMQDMNWVRLFNSERDGTSFGQFMRSVRNVEHTVIVAKTESGMIVGGYVADVWSGRKSRAEEERGHNAFLFVVQPPAAPAMTDDDNKEVSPSQQQQQFRVKRFIPGLEDIASSPTGVLEFNFDTLSLHSSSDKIDHNKEQVVHIFKPSPRQASLKQVCQLGNKLISLGDDDTDLLHDDHHMKNFMTIENSFSKGQVTMTSSDGGCITEEFDVVNFEVYCLSDDD</sequence>
<feature type="region of interest" description="Disordered" evidence="1">
    <location>
        <begin position="31"/>
        <end position="78"/>
    </location>
</feature>
<dbReference type="Pfam" id="PF07534">
    <property type="entry name" value="TLD"/>
    <property type="match status" value="1"/>
</dbReference>
<protein>
    <recommendedName>
        <fullName evidence="2">TLDc domain-containing protein</fullName>
    </recommendedName>
</protein>
<feature type="compositionally biased region" description="Low complexity" evidence="1">
    <location>
        <begin position="67"/>
        <end position="78"/>
    </location>
</feature>